<evidence type="ECO:0000259" key="2">
    <source>
        <dbReference type="Pfam" id="PF16558"/>
    </source>
</evidence>
<protein>
    <recommendedName>
        <fullName evidence="2">Ubiquitin-protein ligase E3A N-terminal zinc-binding domain-containing protein</fullName>
    </recommendedName>
</protein>
<reference evidence="4" key="1">
    <citation type="journal article" date="2018" name="Nat. Microbiol.">
        <title>Leveraging single-cell genomics to expand the fungal tree of life.</title>
        <authorList>
            <person name="Ahrendt S.R."/>
            <person name="Quandt C.A."/>
            <person name="Ciobanu D."/>
            <person name="Clum A."/>
            <person name="Salamov A."/>
            <person name="Andreopoulos B."/>
            <person name="Cheng J.F."/>
            <person name="Woyke T."/>
            <person name="Pelin A."/>
            <person name="Henrissat B."/>
            <person name="Reynolds N.K."/>
            <person name="Benny G.L."/>
            <person name="Smith M.E."/>
            <person name="James T.Y."/>
            <person name="Grigoriev I.V."/>
        </authorList>
    </citation>
    <scope>NUCLEOTIDE SEQUENCE [LARGE SCALE GENOMIC DNA]</scope>
    <source>
        <strain evidence="4">RSA 468</strain>
    </source>
</reference>
<feature type="compositionally biased region" description="Low complexity" evidence="1">
    <location>
        <begin position="385"/>
        <end position="409"/>
    </location>
</feature>
<feature type="compositionally biased region" description="Low complexity" evidence="1">
    <location>
        <begin position="97"/>
        <end position="111"/>
    </location>
</feature>
<proteinExistence type="predicted"/>
<feature type="region of interest" description="Disordered" evidence="1">
    <location>
        <begin position="375"/>
        <end position="411"/>
    </location>
</feature>
<dbReference type="EMBL" id="ML002209">
    <property type="protein sequence ID" value="RKP40425.1"/>
    <property type="molecule type" value="Genomic_DNA"/>
</dbReference>
<feature type="domain" description="Ubiquitin-protein ligase E3A N-terminal zinc-binding" evidence="2">
    <location>
        <begin position="31"/>
        <end position="95"/>
    </location>
</feature>
<sequence length="547" mass="58193">MSTESPQLSLSPTPSLEVAPSSRSWAKRLWAYYHQLTVGCGSPSCRQPFCATARRRRLEHRSSAASPSDSAVFPPALAQVLATQLATRWNSRLLCEPSQAASPVTPSSPVPGGIRESRRRRRQQRQQQQQERRRQESSQSRANAVEPDWAQVLAATAALKRPRAIRWAYSLWQWIRPAANLEQFLSVLISSSYPKELTASLHPPWEGHREADSDSAEPCPSLSFGTALLQTEAIGLVFGTMAPQINHPLFHTQFPPLPPTMGGPAAWRHPEAGLGGAAALALMLETNQLGTKGPYLTLLTPQVLALLLRDIGSDDSSAGSESNTDSSIRSPSPDDDMILAHALLLDSSDHPAALLDPHEPSVELRSFLLPSAAGGLFGDEESPSEADASMESSRASSPSPSRSSSMAAAVPGCGPAELLSDLLSQITGDPPALEGGLDNPPTPGSPVLTTLRELNEAVPNLASPDGSRIAVSHPATTLILSRLEARRVEPEGEGQVAVTRLDSGSGVALSVDHMGTLLPNSHHFGNSAVGHASPFIYPTASELLVSP</sequence>
<feature type="region of interest" description="Disordered" evidence="1">
    <location>
        <begin position="426"/>
        <end position="446"/>
    </location>
</feature>
<name>A0A4Q0A2S7_9FUNG</name>
<dbReference type="InterPro" id="IPR042556">
    <property type="entry name" value="AZUL_sf"/>
</dbReference>
<keyword evidence="4" id="KW-1185">Reference proteome</keyword>
<feature type="region of interest" description="Disordered" evidence="1">
    <location>
        <begin position="314"/>
        <end position="333"/>
    </location>
</feature>
<accession>A0A4Q0A2S7</accession>
<gene>
    <name evidence="3" type="ORF">BJ085DRAFT_37469</name>
</gene>
<feature type="compositionally biased region" description="Polar residues" evidence="1">
    <location>
        <begin position="314"/>
        <end position="324"/>
    </location>
</feature>
<evidence type="ECO:0000313" key="4">
    <source>
        <dbReference type="Proteomes" id="UP000268162"/>
    </source>
</evidence>
<dbReference type="Pfam" id="PF16558">
    <property type="entry name" value="AZUL"/>
    <property type="match status" value="1"/>
</dbReference>
<dbReference type="Proteomes" id="UP000268162">
    <property type="component" value="Unassembled WGS sequence"/>
</dbReference>
<dbReference type="AlphaFoldDB" id="A0A4Q0A2S7"/>
<dbReference type="Gene3D" id="6.10.130.10">
    <property type="entry name" value="Ubiquitin-protein ligase E3A, N-terminal zinc-binding domain (AZUL)"/>
    <property type="match status" value="1"/>
</dbReference>
<evidence type="ECO:0000256" key="1">
    <source>
        <dbReference type="SAM" id="MobiDB-lite"/>
    </source>
</evidence>
<dbReference type="InterPro" id="IPR032353">
    <property type="entry name" value="AZUL"/>
</dbReference>
<evidence type="ECO:0000313" key="3">
    <source>
        <dbReference type="EMBL" id="RKP40425.1"/>
    </source>
</evidence>
<organism evidence="3 4">
    <name type="scientific">Dimargaris cristalligena</name>
    <dbReference type="NCBI Taxonomy" id="215637"/>
    <lineage>
        <taxon>Eukaryota</taxon>
        <taxon>Fungi</taxon>
        <taxon>Fungi incertae sedis</taxon>
        <taxon>Zoopagomycota</taxon>
        <taxon>Kickxellomycotina</taxon>
        <taxon>Dimargaritomycetes</taxon>
        <taxon>Dimargaritales</taxon>
        <taxon>Dimargaritaceae</taxon>
        <taxon>Dimargaris</taxon>
    </lineage>
</organism>
<feature type="non-terminal residue" evidence="3">
    <location>
        <position position="547"/>
    </location>
</feature>
<feature type="region of interest" description="Disordered" evidence="1">
    <location>
        <begin position="97"/>
        <end position="144"/>
    </location>
</feature>